<sequence>MSTKHLPWRSNSDTSHRDAHRFSELNPLRRLLRSALAWYGTARQVSILSALDDQALRDVGISRNEVGLYRPPSRLTGRH</sequence>
<evidence type="ECO:0000313" key="2">
    <source>
        <dbReference type="EMBL" id="VVE14131.1"/>
    </source>
</evidence>
<dbReference type="AlphaFoldDB" id="A0A5E4VPI0"/>
<name>A0A5E4VPI0_9BURK</name>
<accession>A0A5E4VPI0</accession>
<protein>
    <recommendedName>
        <fullName evidence="1">YjiS-like domain-containing protein</fullName>
    </recommendedName>
</protein>
<gene>
    <name evidence="2" type="ORF">PTE30175_02710</name>
</gene>
<dbReference type="OrthoDB" id="7361021at2"/>
<dbReference type="Proteomes" id="UP000414233">
    <property type="component" value="Unassembled WGS sequence"/>
</dbReference>
<evidence type="ECO:0000313" key="3">
    <source>
        <dbReference type="Proteomes" id="UP000414233"/>
    </source>
</evidence>
<feature type="domain" description="YjiS-like" evidence="1">
    <location>
        <begin position="33"/>
        <end position="65"/>
    </location>
</feature>
<organism evidence="2 3">
    <name type="scientific">Pandoraea terrae</name>
    <dbReference type="NCBI Taxonomy" id="1537710"/>
    <lineage>
        <taxon>Bacteria</taxon>
        <taxon>Pseudomonadati</taxon>
        <taxon>Pseudomonadota</taxon>
        <taxon>Betaproteobacteria</taxon>
        <taxon>Burkholderiales</taxon>
        <taxon>Burkholderiaceae</taxon>
        <taxon>Pandoraea</taxon>
    </lineage>
</organism>
<reference evidence="2 3" key="1">
    <citation type="submission" date="2019-08" db="EMBL/GenBank/DDBJ databases">
        <authorList>
            <person name="Peeters C."/>
        </authorList>
    </citation>
    <scope>NUCLEOTIDE SEQUENCE [LARGE SCALE GENOMIC DNA]</scope>
    <source>
        <strain evidence="2 3">LMG 30175</strain>
    </source>
</reference>
<dbReference type="InterPro" id="IPR009506">
    <property type="entry name" value="YjiS-like"/>
</dbReference>
<keyword evidence="3" id="KW-1185">Reference proteome</keyword>
<dbReference type="EMBL" id="CABPRZ010000010">
    <property type="protein sequence ID" value="VVE14131.1"/>
    <property type="molecule type" value="Genomic_DNA"/>
</dbReference>
<evidence type="ECO:0000259" key="1">
    <source>
        <dbReference type="Pfam" id="PF06568"/>
    </source>
</evidence>
<proteinExistence type="predicted"/>
<dbReference type="RefSeq" id="WP_150697568.1">
    <property type="nucleotide sequence ID" value="NZ_CABPRZ010000010.1"/>
</dbReference>
<dbReference type="Pfam" id="PF06568">
    <property type="entry name" value="YjiS-like"/>
    <property type="match status" value="1"/>
</dbReference>